<keyword evidence="1" id="KW-0732">Signal</keyword>
<proteinExistence type="predicted"/>
<accession>A0ABQ2P1S5</accession>
<name>A0ABQ2P1S5_9BACI</name>
<dbReference type="PROSITE" id="PS51257">
    <property type="entry name" value="PROKAR_LIPOPROTEIN"/>
    <property type="match status" value="1"/>
</dbReference>
<reference evidence="3" key="1">
    <citation type="journal article" date="2019" name="Int. J. Syst. Evol. Microbiol.">
        <title>The Global Catalogue of Microorganisms (GCM) 10K type strain sequencing project: providing services to taxonomists for standard genome sequencing and annotation.</title>
        <authorList>
            <consortium name="The Broad Institute Genomics Platform"/>
            <consortium name="The Broad Institute Genome Sequencing Center for Infectious Disease"/>
            <person name="Wu L."/>
            <person name="Ma J."/>
        </authorList>
    </citation>
    <scope>NUCLEOTIDE SEQUENCE [LARGE SCALE GENOMIC DNA]</scope>
    <source>
        <strain evidence="3">CGMCC 1.7693</strain>
    </source>
</reference>
<feature type="signal peptide" evidence="1">
    <location>
        <begin position="1"/>
        <end position="18"/>
    </location>
</feature>
<keyword evidence="3" id="KW-1185">Reference proteome</keyword>
<evidence type="ECO:0000313" key="2">
    <source>
        <dbReference type="EMBL" id="GGP16067.1"/>
    </source>
</evidence>
<dbReference type="Proteomes" id="UP000641206">
    <property type="component" value="Unassembled WGS sequence"/>
</dbReference>
<evidence type="ECO:0000256" key="1">
    <source>
        <dbReference type="SAM" id="SignalP"/>
    </source>
</evidence>
<dbReference type="EMBL" id="BMLW01000018">
    <property type="protein sequence ID" value="GGP16067.1"/>
    <property type="molecule type" value="Genomic_DNA"/>
</dbReference>
<gene>
    <name evidence="2" type="ORF">GCM10011346_46560</name>
</gene>
<comment type="caution">
    <text evidence="2">The sequence shown here is derived from an EMBL/GenBank/DDBJ whole genome shotgun (WGS) entry which is preliminary data.</text>
</comment>
<dbReference type="RefSeq" id="WP_188737665.1">
    <property type="nucleotide sequence ID" value="NZ_BMLW01000018.1"/>
</dbReference>
<evidence type="ECO:0008006" key="4">
    <source>
        <dbReference type="Google" id="ProtNLM"/>
    </source>
</evidence>
<organism evidence="2 3">
    <name type="scientific">Oceanobacillus neutriphilus</name>
    <dbReference type="NCBI Taxonomy" id="531815"/>
    <lineage>
        <taxon>Bacteria</taxon>
        <taxon>Bacillati</taxon>
        <taxon>Bacillota</taxon>
        <taxon>Bacilli</taxon>
        <taxon>Bacillales</taxon>
        <taxon>Bacillaceae</taxon>
        <taxon>Oceanobacillus</taxon>
    </lineage>
</organism>
<feature type="chain" id="PRO_5046692522" description="Lipoprotein" evidence="1">
    <location>
        <begin position="19"/>
        <end position="179"/>
    </location>
</feature>
<evidence type="ECO:0000313" key="3">
    <source>
        <dbReference type="Proteomes" id="UP000641206"/>
    </source>
</evidence>
<sequence length="179" mass="19980">MKKLLLFTLLILSLSACSQPEPNEIEPTHVDPAVSMPKDMPDDFGFSIQFGVGKNNVINTFEGTVTKDLITDGTATTEITLTEEEMKAIYERMIEINVVETKEFTPEPVNGTMCNIEPHEDDDWKIIINGETITHSVSGAYCDPTDDTEQLIKLRNYVFGIVRGKEAYKELPDAKGGYD</sequence>
<protein>
    <recommendedName>
        <fullName evidence="4">Lipoprotein</fullName>
    </recommendedName>
</protein>